<evidence type="ECO:0000256" key="1">
    <source>
        <dbReference type="SAM" id="Phobius"/>
    </source>
</evidence>
<keyword evidence="1" id="KW-1133">Transmembrane helix</keyword>
<evidence type="ECO:0000313" key="3">
    <source>
        <dbReference type="Proteomes" id="UP001305521"/>
    </source>
</evidence>
<sequence length="87" mass="9337">MVEFLVTLLVVLMLLAGCTLVAIIATTAFGRMLPRLEQALGLSMLLMGVLLYLVFPGTGALYVVGLVALSHAIAGGLIWYRKKVFGR</sequence>
<keyword evidence="1" id="KW-0472">Membrane</keyword>
<proteinExistence type="predicted"/>
<dbReference type="Proteomes" id="UP001305521">
    <property type="component" value="Chromosome"/>
</dbReference>
<protein>
    <submittedName>
        <fullName evidence="2">Uncharacterized protein</fullName>
    </submittedName>
</protein>
<name>A0ABZ0PHZ0_9PROT</name>
<dbReference type="EMBL" id="CP137852">
    <property type="protein sequence ID" value="WPB85002.1"/>
    <property type="molecule type" value="Genomic_DNA"/>
</dbReference>
<accession>A0ABZ0PHZ0</accession>
<feature type="transmembrane region" description="Helical" evidence="1">
    <location>
        <begin position="6"/>
        <end position="29"/>
    </location>
</feature>
<evidence type="ECO:0000313" key="2">
    <source>
        <dbReference type="EMBL" id="WPB85002.1"/>
    </source>
</evidence>
<feature type="transmembrane region" description="Helical" evidence="1">
    <location>
        <begin position="61"/>
        <end position="80"/>
    </location>
</feature>
<organism evidence="2 3">
    <name type="scientific">Sediminicoccus rosea</name>
    <dbReference type="NCBI Taxonomy" id="1225128"/>
    <lineage>
        <taxon>Bacteria</taxon>
        <taxon>Pseudomonadati</taxon>
        <taxon>Pseudomonadota</taxon>
        <taxon>Alphaproteobacteria</taxon>
        <taxon>Acetobacterales</taxon>
        <taxon>Roseomonadaceae</taxon>
        <taxon>Sediminicoccus</taxon>
    </lineage>
</organism>
<feature type="transmembrane region" description="Helical" evidence="1">
    <location>
        <begin position="36"/>
        <end position="55"/>
    </location>
</feature>
<gene>
    <name evidence="2" type="ORF">R9Z33_23280</name>
</gene>
<reference evidence="2 3" key="1">
    <citation type="submission" date="2023-11" db="EMBL/GenBank/DDBJ databases">
        <title>Arctic aerobic anoxygenic photoheterotroph Sediminicoccus rosea KRV36 adapts its photosynthesis to long days of polar summer.</title>
        <authorList>
            <person name="Tomasch J."/>
            <person name="Kopejtka K."/>
            <person name="Bily T."/>
            <person name="Gardiner A.T."/>
            <person name="Gardian Z."/>
            <person name="Shivaramu S."/>
            <person name="Koblizek M."/>
            <person name="Engelhardt F."/>
            <person name="Kaftan D."/>
        </authorList>
    </citation>
    <scope>NUCLEOTIDE SEQUENCE [LARGE SCALE GENOMIC DNA]</scope>
    <source>
        <strain evidence="2 3">R-30</strain>
    </source>
</reference>
<keyword evidence="3" id="KW-1185">Reference proteome</keyword>
<keyword evidence="1" id="KW-0812">Transmembrane</keyword>
<dbReference type="RefSeq" id="WP_318648967.1">
    <property type="nucleotide sequence ID" value="NZ_CP137852.1"/>
</dbReference>